<gene>
    <name evidence="1" type="ORF">Sylvanvirus10_34</name>
</gene>
<dbReference type="EMBL" id="MK072516">
    <property type="protein sequence ID" value="AYV86837.1"/>
    <property type="molecule type" value="Genomic_DNA"/>
</dbReference>
<organism evidence="1">
    <name type="scientific">Sylvanvirus sp</name>
    <dbReference type="NCBI Taxonomy" id="2487774"/>
    <lineage>
        <taxon>Viruses</taxon>
    </lineage>
</organism>
<protein>
    <submittedName>
        <fullName evidence="1">Uncharacterized protein</fullName>
    </submittedName>
</protein>
<proteinExistence type="predicted"/>
<accession>A0A3G5AI01</accession>
<evidence type="ECO:0000313" key="1">
    <source>
        <dbReference type="EMBL" id="AYV86837.1"/>
    </source>
</evidence>
<name>A0A3G5AI01_9VIRU</name>
<sequence length="104" mass="12356">MSSSINNIQVEGIALDDFPSHKLIEKREFCMDSPRFRRRFNMAHRQFELKCQIKSLKKHVHNRKIELLELNELKLSDKDDIKLSNSSKNSIRAIIENKVRDLMF</sequence>
<reference evidence="1" key="1">
    <citation type="submission" date="2018-10" db="EMBL/GenBank/DDBJ databases">
        <title>Hidden diversity of soil giant viruses.</title>
        <authorList>
            <person name="Schulz F."/>
            <person name="Alteio L."/>
            <person name="Goudeau D."/>
            <person name="Ryan E.M."/>
            <person name="Malmstrom R.R."/>
            <person name="Blanchard J."/>
            <person name="Woyke T."/>
        </authorList>
    </citation>
    <scope>NUCLEOTIDE SEQUENCE</scope>
    <source>
        <strain evidence="1">SYV1</strain>
    </source>
</reference>